<comment type="similarity">
    <text evidence="1">Belongs to the glycosyl hydrolase 43 family.</text>
</comment>
<evidence type="ECO:0000256" key="3">
    <source>
        <dbReference type="ARBA" id="ARBA00023295"/>
    </source>
</evidence>
<dbReference type="EMBL" id="JAVDSB010000001">
    <property type="protein sequence ID" value="MDR6550041.1"/>
    <property type="molecule type" value="Genomic_DNA"/>
</dbReference>
<keyword evidence="3" id="KW-0326">Glycosidase</keyword>
<proteinExistence type="inferred from homology"/>
<dbReference type="InterPro" id="IPR023296">
    <property type="entry name" value="Glyco_hydro_beta-prop_sf"/>
</dbReference>
<protein>
    <submittedName>
        <fullName evidence="4">Beta-xylosidase</fullName>
    </submittedName>
</protein>
<reference evidence="4 5" key="1">
    <citation type="submission" date="2023-07" db="EMBL/GenBank/DDBJ databases">
        <title>Sorghum-associated microbial communities from plants grown in Nebraska, USA.</title>
        <authorList>
            <person name="Schachtman D."/>
        </authorList>
    </citation>
    <scope>NUCLEOTIDE SEQUENCE [LARGE SCALE GENOMIC DNA]</scope>
    <source>
        <strain evidence="4 5">CC258</strain>
    </source>
</reference>
<organism evidence="4 5">
    <name type="scientific">Paenibacillus qinlingensis</name>
    <dbReference type="NCBI Taxonomy" id="1837343"/>
    <lineage>
        <taxon>Bacteria</taxon>
        <taxon>Bacillati</taxon>
        <taxon>Bacillota</taxon>
        <taxon>Bacilli</taxon>
        <taxon>Bacillales</taxon>
        <taxon>Paenibacillaceae</taxon>
        <taxon>Paenibacillus</taxon>
    </lineage>
</organism>
<dbReference type="Pfam" id="PF04616">
    <property type="entry name" value="Glyco_hydro_43"/>
    <property type="match status" value="1"/>
</dbReference>
<dbReference type="Gene3D" id="2.115.10.20">
    <property type="entry name" value="Glycosyl hydrolase domain, family 43"/>
    <property type="match status" value="1"/>
</dbReference>
<evidence type="ECO:0000256" key="1">
    <source>
        <dbReference type="ARBA" id="ARBA00009865"/>
    </source>
</evidence>
<sequence length="121" mass="13859">MTVYHLTCDVAQPQQGHRLADIPAHDPFIFADSRTGTYYLYTGASPRLHGLERYGIITYKSMNLTEWEGPYTVFTVPDDVWAHPQHGAWAPEVHAYHGRFHLINEHAHVLPETMMTLEGTR</sequence>
<keyword evidence="5" id="KW-1185">Reference proteome</keyword>
<dbReference type="Proteomes" id="UP001267290">
    <property type="component" value="Unassembled WGS sequence"/>
</dbReference>
<name>A0ABU1NSJ4_9BACL</name>
<dbReference type="RefSeq" id="WP_310224405.1">
    <property type="nucleotide sequence ID" value="NZ_JAVDSB010000001.1"/>
</dbReference>
<comment type="caution">
    <text evidence="4">The sequence shown here is derived from an EMBL/GenBank/DDBJ whole genome shotgun (WGS) entry which is preliminary data.</text>
</comment>
<accession>A0ABU1NSJ4</accession>
<dbReference type="SUPFAM" id="SSF75005">
    <property type="entry name" value="Arabinanase/levansucrase/invertase"/>
    <property type="match status" value="1"/>
</dbReference>
<dbReference type="InterPro" id="IPR006710">
    <property type="entry name" value="Glyco_hydro_43"/>
</dbReference>
<evidence type="ECO:0000256" key="2">
    <source>
        <dbReference type="ARBA" id="ARBA00022801"/>
    </source>
</evidence>
<evidence type="ECO:0000313" key="4">
    <source>
        <dbReference type="EMBL" id="MDR6550041.1"/>
    </source>
</evidence>
<gene>
    <name evidence="4" type="ORF">J2736_001224</name>
</gene>
<evidence type="ECO:0000313" key="5">
    <source>
        <dbReference type="Proteomes" id="UP001267290"/>
    </source>
</evidence>
<keyword evidence="2" id="KW-0378">Hydrolase</keyword>